<sequence length="74" mass="8362">MAKPPVCEILGTTTTTPKTPSSTSAESTPKTYSRSSKYGLTVLTSDDDELNAYLIQIMGQMERWLRARWRGYWS</sequence>
<feature type="compositionally biased region" description="Low complexity" evidence="1">
    <location>
        <begin position="12"/>
        <end position="31"/>
    </location>
</feature>
<proteinExistence type="predicted"/>
<accession>A0A9W7AT40</accession>
<feature type="region of interest" description="Disordered" evidence="1">
    <location>
        <begin position="1"/>
        <end position="34"/>
    </location>
</feature>
<evidence type="ECO:0000256" key="1">
    <source>
        <dbReference type="SAM" id="MobiDB-lite"/>
    </source>
</evidence>
<dbReference type="Proteomes" id="UP001165085">
    <property type="component" value="Unassembled WGS sequence"/>
</dbReference>
<protein>
    <submittedName>
        <fullName evidence="2">Uncharacterized protein</fullName>
    </submittedName>
</protein>
<dbReference type="OrthoDB" id="1806at2759"/>
<evidence type="ECO:0000313" key="2">
    <source>
        <dbReference type="EMBL" id="GMH73420.1"/>
    </source>
</evidence>
<evidence type="ECO:0000313" key="3">
    <source>
        <dbReference type="Proteomes" id="UP001165085"/>
    </source>
</evidence>
<reference evidence="3" key="1">
    <citation type="journal article" date="2023" name="Commun. Biol.">
        <title>Genome analysis of Parmales, the sister group of diatoms, reveals the evolutionary specialization of diatoms from phago-mixotrophs to photoautotrophs.</title>
        <authorList>
            <person name="Ban H."/>
            <person name="Sato S."/>
            <person name="Yoshikawa S."/>
            <person name="Yamada K."/>
            <person name="Nakamura Y."/>
            <person name="Ichinomiya M."/>
            <person name="Sato N."/>
            <person name="Blanc-Mathieu R."/>
            <person name="Endo H."/>
            <person name="Kuwata A."/>
            <person name="Ogata H."/>
        </authorList>
    </citation>
    <scope>NUCLEOTIDE SEQUENCE [LARGE SCALE GENOMIC DNA]</scope>
    <source>
        <strain evidence="3">NIES 3701</strain>
    </source>
</reference>
<comment type="caution">
    <text evidence="2">The sequence shown here is derived from an EMBL/GenBank/DDBJ whole genome shotgun (WGS) entry which is preliminary data.</text>
</comment>
<dbReference type="EMBL" id="BRXY01000167">
    <property type="protein sequence ID" value="GMH73420.1"/>
    <property type="molecule type" value="Genomic_DNA"/>
</dbReference>
<keyword evidence="3" id="KW-1185">Reference proteome</keyword>
<dbReference type="InterPro" id="IPR036570">
    <property type="entry name" value="HORMA_dom_sf"/>
</dbReference>
<gene>
    <name evidence="2" type="ORF">TrST_g2421</name>
</gene>
<dbReference type="AlphaFoldDB" id="A0A9W7AT40"/>
<name>A0A9W7AT40_9STRA</name>
<organism evidence="2 3">
    <name type="scientific">Triparma strigata</name>
    <dbReference type="NCBI Taxonomy" id="1606541"/>
    <lineage>
        <taxon>Eukaryota</taxon>
        <taxon>Sar</taxon>
        <taxon>Stramenopiles</taxon>
        <taxon>Ochrophyta</taxon>
        <taxon>Bolidophyceae</taxon>
        <taxon>Parmales</taxon>
        <taxon>Triparmaceae</taxon>
        <taxon>Triparma</taxon>
    </lineage>
</organism>
<dbReference type="Gene3D" id="3.30.900.10">
    <property type="entry name" value="HORMA domain"/>
    <property type="match status" value="1"/>
</dbReference>